<gene>
    <name evidence="1" type="ORF">MTR67_028848</name>
</gene>
<accession>A0AAF0R7D6</accession>
<proteinExistence type="predicted"/>
<evidence type="ECO:0000313" key="1">
    <source>
        <dbReference type="EMBL" id="WMV35463.1"/>
    </source>
</evidence>
<evidence type="ECO:0000313" key="2">
    <source>
        <dbReference type="Proteomes" id="UP001234989"/>
    </source>
</evidence>
<dbReference type="PANTHER" id="PTHR11439">
    <property type="entry name" value="GAG-POL-RELATED RETROTRANSPOSON"/>
    <property type="match status" value="1"/>
</dbReference>
<name>A0AAF0R7D6_SOLVR</name>
<organism evidence="1 2">
    <name type="scientific">Solanum verrucosum</name>
    <dbReference type="NCBI Taxonomy" id="315347"/>
    <lineage>
        <taxon>Eukaryota</taxon>
        <taxon>Viridiplantae</taxon>
        <taxon>Streptophyta</taxon>
        <taxon>Embryophyta</taxon>
        <taxon>Tracheophyta</taxon>
        <taxon>Spermatophyta</taxon>
        <taxon>Magnoliopsida</taxon>
        <taxon>eudicotyledons</taxon>
        <taxon>Gunneridae</taxon>
        <taxon>Pentapetalae</taxon>
        <taxon>asterids</taxon>
        <taxon>lamiids</taxon>
        <taxon>Solanales</taxon>
        <taxon>Solanaceae</taxon>
        <taxon>Solanoideae</taxon>
        <taxon>Solaneae</taxon>
        <taxon>Solanum</taxon>
    </lineage>
</organism>
<reference evidence="1" key="1">
    <citation type="submission" date="2023-08" db="EMBL/GenBank/DDBJ databases">
        <title>A de novo genome assembly of Solanum verrucosum Schlechtendal, a Mexican diploid species geographically isolated from the other diploid A-genome species in potato relatives.</title>
        <authorList>
            <person name="Hosaka K."/>
        </authorList>
    </citation>
    <scope>NUCLEOTIDE SEQUENCE</scope>
    <source>
        <tissue evidence="1">Young leaves</tissue>
    </source>
</reference>
<dbReference type="CDD" id="cd09272">
    <property type="entry name" value="RNase_HI_RT_Ty1"/>
    <property type="match status" value="1"/>
</dbReference>
<protein>
    <submittedName>
        <fullName evidence="1">Uncharacterized protein</fullName>
    </submittedName>
</protein>
<sequence>MSDLGEMSASWEWRYLNLVKEFSCPKRASRPDIMFVASLLSQYMQSPSSKHFGAGKRVLRYIRGTIDYGIWYRSVENGALFGYFNSDWGGCLDDYKSTSGYCFSFGSCIFSWSTKKQDIVAQSSAEAEYVAAASATNQAIWLRKILLELNLLPKEPTMIYVDNKSAILMAENPVQHGRTKHINIRFHALRDAEKNGEVKLVHCISEDQQADILTKALSTKKFEFQRMLQGVSMKNLKEC</sequence>
<dbReference type="PANTHER" id="PTHR11439:SF502">
    <property type="entry name" value="SECRETED RXLR EFFECTOR PROTEIN 161-LIKE"/>
    <property type="match status" value="1"/>
</dbReference>
<keyword evidence="2" id="KW-1185">Reference proteome</keyword>
<dbReference type="AlphaFoldDB" id="A0AAF0R7D6"/>
<dbReference type="EMBL" id="CP133617">
    <property type="protein sequence ID" value="WMV35463.1"/>
    <property type="molecule type" value="Genomic_DNA"/>
</dbReference>
<dbReference type="Proteomes" id="UP001234989">
    <property type="component" value="Chromosome 6"/>
</dbReference>